<evidence type="ECO:0000313" key="1">
    <source>
        <dbReference type="EMBL" id="KAL3860627.1"/>
    </source>
</evidence>
<proteinExistence type="predicted"/>
<accession>A0ABD3VGB0</accession>
<evidence type="ECO:0000313" key="2">
    <source>
        <dbReference type="Proteomes" id="UP001634394"/>
    </source>
</evidence>
<keyword evidence="2" id="KW-1185">Reference proteome</keyword>
<dbReference type="Proteomes" id="UP001634394">
    <property type="component" value="Unassembled WGS sequence"/>
</dbReference>
<protein>
    <submittedName>
        <fullName evidence="1">Uncharacterized protein</fullName>
    </submittedName>
</protein>
<comment type="caution">
    <text evidence="1">The sequence shown here is derived from an EMBL/GenBank/DDBJ whole genome shotgun (WGS) entry which is preliminary data.</text>
</comment>
<name>A0ABD3VGB0_SINWO</name>
<organism evidence="1 2">
    <name type="scientific">Sinanodonta woodiana</name>
    <name type="common">Chinese pond mussel</name>
    <name type="synonym">Anodonta woodiana</name>
    <dbReference type="NCBI Taxonomy" id="1069815"/>
    <lineage>
        <taxon>Eukaryota</taxon>
        <taxon>Metazoa</taxon>
        <taxon>Spiralia</taxon>
        <taxon>Lophotrochozoa</taxon>
        <taxon>Mollusca</taxon>
        <taxon>Bivalvia</taxon>
        <taxon>Autobranchia</taxon>
        <taxon>Heteroconchia</taxon>
        <taxon>Palaeoheterodonta</taxon>
        <taxon>Unionida</taxon>
        <taxon>Unionoidea</taxon>
        <taxon>Unionidae</taxon>
        <taxon>Unioninae</taxon>
        <taxon>Sinanodonta</taxon>
    </lineage>
</organism>
<gene>
    <name evidence="1" type="ORF">ACJMK2_010723</name>
</gene>
<dbReference type="AlphaFoldDB" id="A0ABD3VGB0"/>
<sequence>MLLGKVYGHIQSNLVNVLHDLIRQNGKYLTGIPVFEIGRKLIRACKSPVTVIDNEQNIFVSTSFTVLVLLTKIKHDWFKLLEKSVQINPWILESISSSSVVRQEICTIIRSFCCSSLGSYLASKCCQKVVTDQEGLDLAHEFLLLGSHSDVASGKLKLAALYLMQNNVVTAESIIEPIDKNYKSLAVNVDSETTNDIVLLRIEDENLSTTELVRNYSAFLVPYLPSEIYCTPRALIPEIFRMTGLYQSSQDPDIDYTQSWAVVDPKLYLQFLKYQCYHQQYKILQKMAALANMIWVIRYERIKYKDTALNLLAFCLKKEGFVEEAYKVLSRSVKLSNHKNGAKWQIGYLINTAFRCLGGRR</sequence>
<dbReference type="EMBL" id="JBJQND010000012">
    <property type="protein sequence ID" value="KAL3860627.1"/>
    <property type="molecule type" value="Genomic_DNA"/>
</dbReference>
<reference evidence="1 2" key="1">
    <citation type="submission" date="2024-11" db="EMBL/GenBank/DDBJ databases">
        <title>Chromosome-level genome assembly of the freshwater bivalve Anodonta woodiana.</title>
        <authorList>
            <person name="Chen X."/>
        </authorList>
    </citation>
    <scope>NUCLEOTIDE SEQUENCE [LARGE SCALE GENOMIC DNA]</scope>
    <source>
        <strain evidence="1">MN2024</strain>
        <tissue evidence="1">Gills</tissue>
    </source>
</reference>